<accession>A0A8T1X4T2</accession>
<evidence type="ECO:0000256" key="1">
    <source>
        <dbReference type="SAM" id="MobiDB-lite"/>
    </source>
</evidence>
<feature type="region of interest" description="Disordered" evidence="1">
    <location>
        <begin position="45"/>
        <end position="67"/>
    </location>
</feature>
<feature type="region of interest" description="Disordered" evidence="1">
    <location>
        <begin position="94"/>
        <end position="136"/>
    </location>
</feature>
<proteinExistence type="predicted"/>
<keyword evidence="3" id="KW-1185">Reference proteome</keyword>
<feature type="region of interest" description="Disordered" evidence="1">
    <location>
        <begin position="1"/>
        <end position="27"/>
    </location>
</feature>
<reference evidence="2" key="1">
    <citation type="submission" date="2021-02" db="EMBL/GenBank/DDBJ databases">
        <authorList>
            <person name="Palmer J.M."/>
        </authorList>
    </citation>
    <scope>NUCLEOTIDE SEQUENCE</scope>
    <source>
        <strain evidence="2">SCRP23</strain>
    </source>
</reference>
<sequence length="375" mass="42575">MTKIHSFNIRDSTSHSDNWSEMSNTTSQRLVPPLQALVSRQDKLAVPANGSYSPRRSAPSYTRKRDASVMADSQTELISALVPLTQLIEASKTATSPASVDAAQKTLSPPVKDKPKRRRIRKKTERRREQCRNNQARYRNRQRGMVNDLEESVRALRQEIEKLNVQHHTLCYGSQTKQTVWSVAVEYFRLFQYGILVSMQKDDEWGNPPKEFRDQEYFLRSVMAENVAIGELSGVDAVIKQWRRYSTYFGGLHLQLERLEKQPAEVMSASCTLSLTVTESTIRYVFPHLLCSKAANDEGPQSTYSSIGSRVLGKQLGCQYSLRFQWDAAGGRISRMEAKLDLVTPLLRVLGNLEDVNYVLEKAIITPECLLGELQ</sequence>
<evidence type="ECO:0008006" key="4">
    <source>
        <dbReference type="Google" id="ProtNLM"/>
    </source>
</evidence>
<dbReference type="CDD" id="cd14686">
    <property type="entry name" value="bZIP"/>
    <property type="match status" value="1"/>
</dbReference>
<comment type="caution">
    <text evidence="2">The sequence shown here is derived from an EMBL/GenBank/DDBJ whole genome shotgun (WGS) entry which is preliminary data.</text>
</comment>
<feature type="compositionally biased region" description="Polar residues" evidence="1">
    <location>
        <begin position="9"/>
        <end position="27"/>
    </location>
</feature>
<evidence type="ECO:0000313" key="2">
    <source>
        <dbReference type="EMBL" id="KAG7398640.1"/>
    </source>
</evidence>
<dbReference type="Proteomes" id="UP000693981">
    <property type="component" value="Unassembled WGS sequence"/>
</dbReference>
<evidence type="ECO:0000313" key="3">
    <source>
        <dbReference type="Proteomes" id="UP000693981"/>
    </source>
</evidence>
<gene>
    <name evidence="2" type="ORF">PHYBOEH_010689</name>
</gene>
<name>A0A8T1X4T2_9STRA</name>
<dbReference type="AlphaFoldDB" id="A0A8T1X4T2"/>
<dbReference type="EMBL" id="JAGDFL010000075">
    <property type="protein sequence ID" value="KAG7398640.1"/>
    <property type="molecule type" value="Genomic_DNA"/>
</dbReference>
<organism evidence="2 3">
    <name type="scientific">Phytophthora boehmeriae</name>
    <dbReference type="NCBI Taxonomy" id="109152"/>
    <lineage>
        <taxon>Eukaryota</taxon>
        <taxon>Sar</taxon>
        <taxon>Stramenopiles</taxon>
        <taxon>Oomycota</taxon>
        <taxon>Peronosporomycetes</taxon>
        <taxon>Peronosporales</taxon>
        <taxon>Peronosporaceae</taxon>
        <taxon>Phytophthora</taxon>
    </lineage>
</organism>
<dbReference type="OrthoDB" id="128223at2759"/>
<feature type="compositionally biased region" description="Basic residues" evidence="1">
    <location>
        <begin position="114"/>
        <end position="125"/>
    </location>
</feature>
<protein>
    <recommendedName>
        <fullName evidence="4">BZIP transcription factor 1</fullName>
    </recommendedName>
</protein>